<sequence>MGDRRYGVGSRGRSPSPRRPPPRSRDFGPPTRARDFGPPPRARDFSPPPRSRDFSPSRHRKYSPLHRRTEGYSREAETSRRIEKKGHFDRDFDLRAPRLSENDNRDRDRGVVGGRQYRSPRRIEERDNFHRGVVDGRQYRSPRRIEERDNFHRNDSKRTVRLPDYEGAGKSKYENGVSVGRSMRSYGEDSYRDGSSFTKFQPDNILDGPRKSDHLRVDDTKVTGSGGERDYYPHSRYSDSGRAGPLSVPEYSDCDKPVPLKYERGERMHSHSYTLHHGGVDDIPISNLSGGDGSSHMSSVASRYLNTDTDKFGYIHFRNELHLERKDGSLHDHEDHYFEKENDGFPYLDGVLGTEERVGEEINQFKNGGNLLSSRGYLKRDSDYMVSPSQPQDYVSVSSGILREGFPGYSAKGDLNMPSHLMQRGNILASQPIGFDGYNEKMENMLPRGLGGQLDGTRSASRLYTGLREEKQGDQLFAEFGRSEIGSMSTRLNDAEEDYRDQHVQSTPDKLDASRLLHGRKLEPDMLGTGSSRFNYGIDGYGSVTNEEHYAEVDGGQWSHVERSDILQSRGYDTSFGRIYDSPRKTPALVDISLVEPSETRLRYKHVRDERLYEQDAGIRISADGNGARMIYNQVNVGDGIDHLKLSHKLKSSKSNYEETWRSLSDMANDHPTSSKFHPSHSFKPCKSDSRGIKNRLGPIPQKLHVSQRLVKKHKPPLKKRLAPAPLKKHAALPWLKNPSSNAKASVQDIDKSPHDHDGGQLEDHLPLAKPEPPEKSDDFKQLVQSAFFKFLKQINETPTKRKNYMEQGKAGSLKCIVCGSNSDEFANTESLAMHAFTSEKVGLRSQHLGFHKALCVLMGWKSTEQFSSAWRCEVMSNAEISALKEDLIIWPPVVIVYNSTLDNMNPDERVILSTEKLDMKLRDMGFGSIIKVCNGKPANQSVMLVKFNGTLSGLQEAERFHKSYVESKHGRFELKQLKSENVMSSGGSKVISAAERDEDFCMVTWESQRISINSTLTPRNGVF</sequence>
<dbReference type="Pfam" id="PF03468">
    <property type="entry name" value="XS"/>
    <property type="match status" value="1"/>
</dbReference>
<feature type="compositionally biased region" description="Basic residues" evidence="1">
    <location>
        <begin position="57"/>
        <end position="66"/>
    </location>
</feature>
<reference evidence="3 4" key="1">
    <citation type="journal article" date="2021" name="Comput. Struct. Biotechnol. J.">
        <title>De novo genome assembly of the potent medicinal plant Rehmannia glutinosa using nanopore technology.</title>
        <authorList>
            <person name="Ma L."/>
            <person name="Dong C."/>
            <person name="Song C."/>
            <person name="Wang X."/>
            <person name="Zheng X."/>
            <person name="Niu Y."/>
            <person name="Chen S."/>
            <person name="Feng W."/>
        </authorList>
    </citation>
    <scope>NUCLEOTIDE SEQUENCE [LARGE SCALE GENOMIC DNA]</scope>
    <source>
        <strain evidence="3">DH-2019</strain>
    </source>
</reference>
<dbReference type="PANTHER" id="PTHR46619:SF2">
    <property type="entry name" value="XS DOMAIN PROTEIN"/>
    <property type="match status" value="1"/>
</dbReference>
<proteinExistence type="predicted"/>
<protein>
    <recommendedName>
        <fullName evidence="2">XS domain-containing protein</fullName>
    </recommendedName>
</protein>
<evidence type="ECO:0000259" key="2">
    <source>
        <dbReference type="Pfam" id="PF03468"/>
    </source>
</evidence>
<dbReference type="Gene3D" id="3.30.70.2890">
    <property type="entry name" value="XS domain"/>
    <property type="match status" value="1"/>
</dbReference>
<accession>A0ABR0XWQ6</accession>
<feature type="compositionally biased region" description="Basic and acidic residues" evidence="1">
    <location>
        <begin position="208"/>
        <end position="239"/>
    </location>
</feature>
<feature type="compositionally biased region" description="Basic and acidic residues" evidence="1">
    <location>
        <begin position="67"/>
        <end position="110"/>
    </location>
</feature>
<name>A0ABR0XWQ6_REHGL</name>
<feature type="compositionally biased region" description="Basic and acidic residues" evidence="1">
    <location>
        <begin position="749"/>
        <end position="778"/>
    </location>
</feature>
<dbReference type="InterPro" id="IPR005380">
    <property type="entry name" value="XS_domain"/>
</dbReference>
<evidence type="ECO:0000313" key="3">
    <source>
        <dbReference type="EMBL" id="KAK6163501.1"/>
    </source>
</evidence>
<keyword evidence="4" id="KW-1185">Reference proteome</keyword>
<evidence type="ECO:0000313" key="4">
    <source>
        <dbReference type="Proteomes" id="UP001318860"/>
    </source>
</evidence>
<dbReference type="PANTHER" id="PTHR46619">
    <property type="entry name" value="RNA RECOGNITION MOTIF XS DOMAIN PROTEIN-RELATED"/>
    <property type="match status" value="1"/>
</dbReference>
<dbReference type="InterPro" id="IPR038588">
    <property type="entry name" value="XS_domain_sf"/>
</dbReference>
<gene>
    <name evidence="3" type="ORF">DH2020_000365</name>
</gene>
<feature type="region of interest" description="Disordered" evidence="1">
    <location>
        <begin position="731"/>
        <end position="778"/>
    </location>
</feature>
<feature type="region of interest" description="Disordered" evidence="1">
    <location>
        <begin position="1"/>
        <end position="158"/>
    </location>
</feature>
<dbReference type="EMBL" id="JABTTQ020000001">
    <property type="protein sequence ID" value="KAK6163501.1"/>
    <property type="molecule type" value="Genomic_DNA"/>
</dbReference>
<comment type="caution">
    <text evidence="3">The sequence shown here is derived from an EMBL/GenBank/DDBJ whole genome shotgun (WGS) entry which is preliminary data.</text>
</comment>
<feature type="compositionally biased region" description="Basic and acidic residues" evidence="1">
    <location>
        <begin position="121"/>
        <end position="158"/>
    </location>
</feature>
<organism evidence="3 4">
    <name type="scientific">Rehmannia glutinosa</name>
    <name type="common">Chinese foxglove</name>
    <dbReference type="NCBI Taxonomy" id="99300"/>
    <lineage>
        <taxon>Eukaryota</taxon>
        <taxon>Viridiplantae</taxon>
        <taxon>Streptophyta</taxon>
        <taxon>Embryophyta</taxon>
        <taxon>Tracheophyta</taxon>
        <taxon>Spermatophyta</taxon>
        <taxon>Magnoliopsida</taxon>
        <taxon>eudicotyledons</taxon>
        <taxon>Gunneridae</taxon>
        <taxon>Pentapetalae</taxon>
        <taxon>asterids</taxon>
        <taxon>lamiids</taxon>
        <taxon>Lamiales</taxon>
        <taxon>Orobanchaceae</taxon>
        <taxon>Rehmannieae</taxon>
        <taxon>Rehmannia</taxon>
    </lineage>
</organism>
<feature type="domain" description="XS" evidence="2">
    <location>
        <begin position="886"/>
        <end position="980"/>
    </location>
</feature>
<evidence type="ECO:0000256" key="1">
    <source>
        <dbReference type="SAM" id="MobiDB-lite"/>
    </source>
</evidence>
<feature type="region of interest" description="Disordered" evidence="1">
    <location>
        <begin position="190"/>
        <end position="252"/>
    </location>
</feature>
<dbReference type="Proteomes" id="UP001318860">
    <property type="component" value="Unassembled WGS sequence"/>
</dbReference>